<evidence type="ECO:0000313" key="1">
    <source>
        <dbReference type="EMBL" id="MDQ0168154.1"/>
    </source>
</evidence>
<keyword evidence="2" id="KW-1185">Reference proteome</keyword>
<comment type="caution">
    <text evidence="1">The sequence shown here is derived from an EMBL/GenBank/DDBJ whole genome shotgun (WGS) entry which is preliminary data.</text>
</comment>
<organism evidence="1 2">
    <name type="scientific">Caldalkalibacillus horti</name>
    <dbReference type="NCBI Taxonomy" id="77523"/>
    <lineage>
        <taxon>Bacteria</taxon>
        <taxon>Bacillati</taxon>
        <taxon>Bacillota</taxon>
        <taxon>Bacilli</taxon>
        <taxon>Bacillales</taxon>
        <taxon>Bacillaceae</taxon>
        <taxon>Caldalkalibacillus</taxon>
    </lineage>
</organism>
<dbReference type="Proteomes" id="UP001235840">
    <property type="component" value="Unassembled WGS sequence"/>
</dbReference>
<dbReference type="RefSeq" id="WP_307397684.1">
    <property type="nucleotide sequence ID" value="NZ_BAAADK010000047.1"/>
</dbReference>
<proteinExistence type="predicted"/>
<name>A0ABT9W518_9BACI</name>
<gene>
    <name evidence="1" type="ORF">J2S11_004106</name>
</gene>
<evidence type="ECO:0000313" key="2">
    <source>
        <dbReference type="Proteomes" id="UP001235840"/>
    </source>
</evidence>
<reference evidence="1 2" key="1">
    <citation type="submission" date="2023-07" db="EMBL/GenBank/DDBJ databases">
        <title>Genomic Encyclopedia of Type Strains, Phase IV (KMG-IV): sequencing the most valuable type-strain genomes for metagenomic binning, comparative biology and taxonomic classification.</title>
        <authorList>
            <person name="Goeker M."/>
        </authorList>
    </citation>
    <scope>NUCLEOTIDE SEQUENCE [LARGE SCALE GENOMIC DNA]</scope>
    <source>
        <strain evidence="1 2">DSM 12751</strain>
    </source>
</reference>
<sequence>MNWIYWAKLYDSKFQANCLRVRIEQDWWIRDHDAPTDVEVFQVKSGKYGVRFSWNVLFNDLDRIQ</sequence>
<accession>A0ABT9W518</accession>
<dbReference type="EMBL" id="JAUSTY010000024">
    <property type="protein sequence ID" value="MDQ0168154.1"/>
    <property type="molecule type" value="Genomic_DNA"/>
</dbReference>
<protein>
    <submittedName>
        <fullName evidence="1">Uncharacterized protein</fullName>
    </submittedName>
</protein>